<evidence type="ECO:0000259" key="4">
    <source>
        <dbReference type="Pfam" id="PF26614"/>
    </source>
</evidence>
<comment type="caution">
    <text evidence="6">The sequence shown here is derived from an EMBL/GenBank/DDBJ whole genome shotgun (WGS) entry which is preliminary data.</text>
</comment>
<evidence type="ECO:0000259" key="3">
    <source>
        <dbReference type="Pfam" id="PF26613"/>
    </source>
</evidence>
<organism evidence="6 7">
    <name type="scientific">[Clostridium] clostridioforme 90A8</name>
    <dbReference type="NCBI Taxonomy" id="999408"/>
    <lineage>
        <taxon>Bacteria</taxon>
        <taxon>Bacillati</taxon>
        <taxon>Bacillota</taxon>
        <taxon>Clostridia</taxon>
        <taxon>Lachnospirales</taxon>
        <taxon>Lachnospiraceae</taxon>
        <taxon>Enterocloster</taxon>
    </lineage>
</organism>
<evidence type="ECO:0000256" key="2">
    <source>
        <dbReference type="SAM" id="Phobius"/>
    </source>
</evidence>
<keyword evidence="2" id="KW-0812">Transmembrane</keyword>
<feature type="domain" description="DUF8193" evidence="3">
    <location>
        <begin position="66"/>
        <end position="286"/>
    </location>
</feature>
<dbReference type="InterPro" id="IPR058508">
    <property type="entry name" value="DUF8195"/>
</dbReference>
<dbReference type="Pfam" id="PF26613">
    <property type="entry name" value="DUF8193"/>
    <property type="match status" value="1"/>
</dbReference>
<dbReference type="Pfam" id="PF26614">
    <property type="entry name" value="DUF8194"/>
    <property type="match status" value="1"/>
</dbReference>
<dbReference type="AlphaFoldDB" id="A0A0E2HDP8"/>
<dbReference type="EMBL" id="AGYR01000012">
    <property type="protein sequence ID" value="ENZ17913.1"/>
    <property type="molecule type" value="Genomic_DNA"/>
</dbReference>
<dbReference type="PATRIC" id="fig|999408.3.peg.1576"/>
<dbReference type="Pfam" id="PF26615">
    <property type="entry name" value="DUF8195"/>
    <property type="match status" value="1"/>
</dbReference>
<reference evidence="6 7" key="1">
    <citation type="submission" date="2013-01" db="EMBL/GenBank/DDBJ databases">
        <title>The Genome Sequence of Clostridium clostridioforme 90A8.</title>
        <authorList>
            <consortium name="The Broad Institute Genome Sequencing Platform"/>
            <person name="Earl A."/>
            <person name="Ward D."/>
            <person name="Feldgarden M."/>
            <person name="Gevers D."/>
            <person name="Courvalin P."/>
            <person name="Lambert T."/>
            <person name="Walker B."/>
            <person name="Young S.K."/>
            <person name="Zeng Q."/>
            <person name="Gargeya S."/>
            <person name="Fitzgerald M."/>
            <person name="Haas B."/>
            <person name="Abouelleil A."/>
            <person name="Alvarado L."/>
            <person name="Arachchi H.M."/>
            <person name="Berlin A.M."/>
            <person name="Chapman S.B."/>
            <person name="Dewar J."/>
            <person name="Goldberg J."/>
            <person name="Griggs A."/>
            <person name="Gujja S."/>
            <person name="Hansen M."/>
            <person name="Howarth C."/>
            <person name="Imamovic A."/>
            <person name="Larimer J."/>
            <person name="McCowan C."/>
            <person name="Murphy C."/>
            <person name="Neiman D."/>
            <person name="Pearson M."/>
            <person name="Priest M."/>
            <person name="Roberts A."/>
            <person name="Saif S."/>
            <person name="Shea T."/>
            <person name="Sisk P."/>
            <person name="Sykes S."/>
            <person name="Wortman J."/>
            <person name="Nusbaum C."/>
            <person name="Birren B."/>
        </authorList>
    </citation>
    <scope>NUCLEOTIDE SEQUENCE [LARGE SCALE GENOMIC DNA]</scope>
    <source>
        <strain evidence="6 7">90A8</strain>
    </source>
</reference>
<dbReference type="Proteomes" id="UP000013085">
    <property type="component" value="Unassembled WGS sequence"/>
</dbReference>
<feature type="transmembrane region" description="Helical" evidence="2">
    <location>
        <begin position="46"/>
        <end position="66"/>
    </location>
</feature>
<keyword evidence="2" id="KW-1133">Transmembrane helix</keyword>
<accession>A0A0E2HDP8</accession>
<sequence>MRKICLKMETRLAIWIKNLSAEQRGITETWRLFSWWKEDTVKKKMLLPMLLMLLSLAFTVPVYAVGDGNIDNGGGSMGQGTSQNSWSPGNEGVRVTVIRVTDREPVTRPIDLTNKTPAATLFHFGKVSKISYNGGMSLHPVQGNYAYTRPAQALPKIISSKSLGQSSIEEIKGYFTDEQVIRSIAGITGMQFEVLTNGEYRLLIEPIAYYKFEGVMIATTATEAALYDEQLSGGLRSRMQGVTHQNLPLSMFLETADLGYPAWAGSRNSPASNADIKSSLGLGIVRFNEVPPEAPEVSTFDYEYRTNTEVITAVDVSGGQSDPDHPVSVTFHVAGRSYRVSNVYYPEGDSQLAWIRWTTPDEPQTMTITVRVHGGGSVSKGTINVNIVDLDENPPPDPNADDRNDGFARPSLPENPQATSADWGVWRPWWYEHWVWHSGDDDDDGYWCDHGWWKFDLDRYSASLSASMHIAPDEKAPTASGRTLKSGYGINEKVTTRVNTNQSSAVTAAQNAVTYFPEFQYQGFWRLLDRMGGGYNLTHEFKENRYSTYNRRTHFTPIWYPDGSYTPYTWLIDCWTRATRS</sequence>
<keyword evidence="2" id="KW-0472">Membrane</keyword>
<protein>
    <submittedName>
        <fullName evidence="6">Uncharacterized protein</fullName>
    </submittedName>
</protein>
<dbReference type="HOGENOM" id="CLU_038792_1_0_9"/>
<dbReference type="InterPro" id="IPR058507">
    <property type="entry name" value="DUF8194"/>
</dbReference>
<feature type="region of interest" description="Disordered" evidence="1">
    <location>
        <begin position="389"/>
        <end position="418"/>
    </location>
</feature>
<evidence type="ECO:0000313" key="7">
    <source>
        <dbReference type="Proteomes" id="UP000013085"/>
    </source>
</evidence>
<evidence type="ECO:0000256" key="1">
    <source>
        <dbReference type="SAM" id="MobiDB-lite"/>
    </source>
</evidence>
<gene>
    <name evidence="6" type="ORF">HMPREF1090_01463</name>
</gene>
<name>A0A0E2HDP8_9FIRM</name>
<feature type="domain" description="DUF8195" evidence="5">
    <location>
        <begin position="393"/>
        <end position="577"/>
    </location>
</feature>
<evidence type="ECO:0000313" key="6">
    <source>
        <dbReference type="EMBL" id="ENZ17913.1"/>
    </source>
</evidence>
<proteinExistence type="predicted"/>
<feature type="domain" description="DUF8194" evidence="4">
    <location>
        <begin position="300"/>
        <end position="389"/>
    </location>
</feature>
<dbReference type="InterPro" id="IPR058506">
    <property type="entry name" value="DUF8193"/>
</dbReference>
<evidence type="ECO:0000259" key="5">
    <source>
        <dbReference type="Pfam" id="PF26615"/>
    </source>
</evidence>